<gene>
    <name evidence="1" type="ORF">LITE_LOCUS25516</name>
</gene>
<comment type="caution">
    <text evidence="1">The sequence shown here is derived from an EMBL/GenBank/DDBJ whole genome shotgun (WGS) entry which is preliminary data.</text>
</comment>
<dbReference type="AlphaFoldDB" id="A0AAV0LUW5"/>
<protein>
    <submittedName>
        <fullName evidence="1">Uncharacterized protein</fullName>
    </submittedName>
</protein>
<sequence>MEVTVDVLRIRQILTNLIRKKKLSLLRMLLFSENTNLFNWL</sequence>
<dbReference type="Proteomes" id="UP001154282">
    <property type="component" value="Unassembled WGS sequence"/>
</dbReference>
<name>A0AAV0LUW5_9ROSI</name>
<keyword evidence="2" id="KW-1185">Reference proteome</keyword>
<evidence type="ECO:0000313" key="1">
    <source>
        <dbReference type="EMBL" id="CAI0437584.1"/>
    </source>
</evidence>
<proteinExistence type="predicted"/>
<reference evidence="1" key="1">
    <citation type="submission" date="2022-08" db="EMBL/GenBank/DDBJ databases">
        <authorList>
            <person name="Gutierrez-Valencia J."/>
        </authorList>
    </citation>
    <scope>NUCLEOTIDE SEQUENCE</scope>
</reference>
<evidence type="ECO:0000313" key="2">
    <source>
        <dbReference type="Proteomes" id="UP001154282"/>
    </source>
</evidence>
<dbReference type="EMBL" id="CAMGYJ010000006">
    <property type="protein sequence ID" value="CAI0437584.1"/>
    <property type="molecule type" value="Genomic_DNA"/>
</dbReference>
<accession>A0AAV0LUW5</accession>
<organism evidence="1 2">
    <name type="scientific">Linum tenue</name>
    <dbReference type="NCBI Taxonomy" id="586396"/>
    <lineage>
        <taxon>Eukaryota</taxon>
        <taxon>Viridiplantae</taxon>
        <taxon>Streptophyta</taxon>
        <taxon>Embryophyta</taxon>
        <taxon>Tracheophyta</taxon>
        <taxon>Spermatophyta</taxon>
        <taxon>Magnoliopsida</taxon>
        <taxon>eudicotyledons</taxon>
        <taxon>Gunneridae</taxon>
        <taxon>Pentapetalae</taxon>
        <taxon>rosids</taxon>
        <taxon>fabids</taxon>
        <taxon>Malpighiales</taxon>
        <taxon>Linaceae</taxon>
        <taxon>Linum</taxon>
    </lineage>
</organism>